<protein>
    <recommendedName>
        <fullName evidence="3">PDZ domain-containing protein</fullName>
    </recommendedName>
</protein>
<sequence length="255" mass="28084">MGDTLFVKIERLRRLFRCTTLSVRVQRGEGGGFGLGLSEDNEILEFHHATNAQLLHIGDQVRSVNDVPLVRERLGTVLKRFFPDQNEVELAITRAVVEPRCFSGEVFASLRALSTSGATVAEWPSDLWKARPDVVWGAFWTVMLPPATRRASFALHRSLMLTDPLYGHAVLDFSALDADSVSTRWHMLRADGAVDSEAVGEVLLSIRRYSSLVSVSPGANLSLIDGSDEELCEPTAAQHQTEPLPPVCDRDDTGT</sequence>
<dbReference type="SUPFAM" id="SSF50156">
    <property type="entry name" value="PDZ domain-like"/>
    <property type="match status" value="1"/>
</dbReference>
<proteinExistence type="predicted"/>
<name>A0A7S0P1K6_9EUKA</name>
<dbReference type="AlphaFoldDB" id="A0A7S0P1K6"/>
<gene>
    <name evidence="2" type="ORF">CLEP1334_LOCUS20964</name>
</gene>
<accession>A0A7S0P1K6</accession>
<evidence type="ECO:0000313" key="2">
    <source>
        <dbReference type="EMBL" id="CAD8545675.1"/>
    </source>
</evidence>
<organism evidence="2">
    <name type="scientific">Calcidiscus leptoporus</name>
    <dbReference type="NCBI Taxonomy" id="127549"/>
    <lineage>
        <taxon>Eukaryota</taxon>
        <taxon>Haptista</taxon>
        <taxon>Haptophyta</taxon>
        <taxon>Prymnesiophyceae</taxon>
        <taxon>Coccolithales</taxon>
        <taxon>Calcidiscaceae</taxon>
        <taxon>Calcidiscus</taxon>
    </lineage>
</organism>
<dbReference type="EMBL" id="HBER01041647">
    <property type="protein sequence ID" value="CAD8545675.1"/>
    <property type="molecule type" value="Transcribed_RNA"/>
</dbReference>
<evidence type="ECO:0000256" key="1">
    <source>
        <dbReference type="SAM" id="MobiDB-lite"/>
    </source>
</evidence>
<dbReference type="InterPro" id="IPR036034">
    <property type="entry name" value="PDZ_sf"/>
</dbReference>
<feature type="region of interest" description="Disordered" evidence="1">
    <location>
        <begin position="235"/>
        <end position="255"/>
    </location>
</feature>
<evidence type="ECO:0008006" key="3">
    <source>
        <dbReference type="Google" id="ProtNLM"/>
    </source>
</evidence>
<reference evidence="2" key="1">
    <citation type="submission" date="2021-01" db="EMBL/GenBank/DDBJ databases">
        <authorList>
            <person name="Corre E."/>
            <person name="Pelletier E."/>
            <person name="Niang G."/>
            <person name="Scheremetjew M."/>
            <person name="Finn R."/>
            <person name="Kale V."/>
            <person name="Holt S."/>
            <person name="Cochrane G."/>
            <person name="Meng A."/>
            <person name="Brown T."/>
            <person name="Cohen L."/>
        </authorList>
    </citation>
    <scope>NUCLEOTIDE SEQUENCE</scope>
    <source>
        <strain evidence="2">RCC1130</strain>
    </source>
</reference>